<dbReference type="GO" id="GO:0004674">
    <property type="term" value="F:protein serine/threonine kinase activity"/>
    <property type="evidence" value="ECO:0007669"/>
    <property type="project" value="UniProtKB-KW"/>
</dbReference>
<dbReference type="Gene3D" id="2.60.40.10">
    <property type="entry name" value="Immunoglobulins"/>
    <property type="match status" value="2"/>
</dbReference>
<keyword evidence="4" id="KW-0732">Signal</keyword>
<dbReference type="EC" id="2.7.11.1" evidence="2"/>
<dbReference type="InterPro" id="IPR032179">
    <property type="entry name" value="Cry22Aa_Ig-like"/>
</dbReference>
<sequence length="1488" mass="157293">MKQAGNVKGRRIYDRIFGTAKIYQKGSTDAFETGVRDSSGIDSSDYVDGMSVTIGSPRLHIFTLALGTSYDTALGTGGMCPCDAVTQSAQCGGDPVPGFLSGEAVSCDSGTFGTASLAWGSRLVQTAFDVAVSVTSAHLEVRLMSDAVSTNEDVGVLELLVYVEEIEDNTPPQLTLLGSSPLKVEVESVFSDPGATCVDDIDGVLNSNITVLGYVNTSQLGEQDLLYICEDSFENSVNQTRRIIVLNSELPVLELVGETRVCLEEGVPYVEQGATCTDAVDGTYPATIAGNVDPDVLGNQSIFYSCSDSAGNNVTVARTITVVSSDMPGNLFLTSYSAEIGGVTESFAPQVLGEGVNPATDFAFNWSGDVAAGPEFCRFISVYESLPNGSQVLVKQYEGFSLFSLGVLAQGQLQLAQGSDASLSAGLKDATSYTIVLDELLVFDQSGYGNARQSLRILTGDYSPPILLESQPPAMHPAWPLSAGISLRFDEPVLLGNASLRILDPRLGREEEVPCDGSSSTGGLSVKVQNSSMQILGLDAIWQPCAEFLLTVDAACVLDVSPNTNPFPRQILPFATSCVIGVSPARNSLEVSPRSPLTITFSEPMEWTSSNVSGVLVQIVNERELRVGPGDWPYVYILEAILTVDLACVTKYCAIHSALPNVTARFSSGLCSGLLSQQCRGKLHQVLLESGTLDRANGSWPLGSVLNGTVLPAQLLEDPYYFTLEPIDATAPQLLAMDVALVSESQVNVLVSINEGGHVYCAAWELAGPGPCTSDVLLVTEYSNDVCNQTQTECRNCEAPSFGCFDRSSMWVDDGCSGRFLLEGIELDCQSSEKDATIHDAAFQNVISLGHRHACALRKTDGSAACWGKSDYIDPVTFAAPAGTFVSIAAGYLHTCAIREGGDILCWGTDVHGETAGPGTSDLFEYITSGYRFSCALKVTDRRAVCWGLDDSGQATPPAFPFLTISAGYKHACGIRLVDNAVVCWGLNDLGQATPPAGEFLALSDRGETMYQGSLSAGWFHTCAVQMGSASILCWGDNSNGQTDAPEDAAQFLQVVAGRAHTCGLQRVLAGQGPGVVKNGTVRCWGLDDLSQSSPPVSLPKIGGIAADDDYTCGLAIEDGLPFCWGKNDFNQADPPAEHLGLPDEFENVTCETDTTASSKRIKGLSGVRDASDDVPAYYSPTRGCADGHLSLTGLREGVNYGIYCTAEDDEVPIPNIMSDQVVAAAGRAVTMPDRTPPTLSISRVDAGVASAVLEVLLSEPGLRVCCVAVLDQEPVVSAAEILKVGTFGHASASGTVATVRLEGLLPDTEYDAYCVGEDLAGNWGTDLSILQSKRDFHVMRDLTPPQLLSTDPISGSTLSCAPDGVAAGCLIPPLVLRFDEDIFRGIGNITAVCLNNPGICVDVVMQMEVESSQTGTSAIVHEEITVNFAVPLSDASNFKVVIDSGALQDMAGNPVSLSDTCQFWVPAGAEGARPDTCAGTFTFWTPS</sequence>
<feature type="domain" description="Pesticidal crystal protein Cry22Aa Ig-like" evidence="12">
    <location>
        <begin position="254"/>
        <end position="322"/>
    </location>
</feature>
<accession>A0A812LQE2</accession>
<dbReference type="PANTHER" id="PTHR47460:SF1">
    <property type="entry name" value="SERINE_THREONINE-PROTEIN KINASE-LIKE PROTEIN ACR4"/>
    <property type="match status" value="1"/>
</dbReference>
<keyword evidence="7" id="KW-1015">Disulfide bond</keyword>
<keyword evidence="5" id="KW-1133">Transmembrane helix</keyword>
<organism evidence="13 14">
    <name type="scientific">Symbiodinium necroappetens</name>
    <dbReference type="NCBI Taxonomy" id="1628268"/>
    <lineage>
        <taxon>Eukaryota</taxon>
        <taxon>Sar</taxon>
        <taxon>Alveolata</taxon>
        <taxon>Dinophyceae</taxon>
        <taxon>Suessiales</taxon>
        <taxon>Symbiodiniaceae</taxon>
        <taxon>Symbiodinium</taxon>
    </lineage>
</organism>
<keyword evidence="8" id="KW-0675">Receptor</keyword>
<evidence type="ECO:0000256" key="11">
    <source>
        <dbReference type="ARBA" id="ARBA00048679"/>
    </source>
</evidence>
<evidence type="ECO:0000256" key="8">
    <source>
        <dbReference type="ARBA" id="ARBA00023170"/>
    </source>
</evidence>
<comment type="caution">
    <text evidence="13">The sequence shown here is derived from an EMBL/GenBank/DDBJ whole genome shotgun (WGS) entry which is preliminary data.</text>
</comment>
<dbReference type="InterPro" id="IPR013783">
    <property type="entry name" value="Ig-like_fold"/>
</dbReference>
<dbReference type="EMBL" id="CAJNJA010009575">
    <property type="protein sequence ID" value="CAE7248195.1"/>
    <property type="molecule type" value="Genomic_DNA"/>
</dbReference>
<comment type="catalytic activity">
    <reaction evidence="10">
        <text>L-threonyl-[protein] + ATP = O-phospho-L-threonyl-[protein] + ADP + H(+)</text>
        <dbReference type="Rhea" id="RHEA:46608"/>
        <dbReference type="Rhea" id="RHEA-COMP:11060"/>
        <dbReference type="Rhea" id="RHEA-COMP:11605"/>
        <dbReference type="ChEBI" id="CHEBI:15378"/>
        <dbReference type="ChEBI" id="CHEBI:30013"/>
        <dbReference type="ChEBI" id="CHEBI:30616"/>
        <dbReference type="ChEBI" id="CHEBI:61977"/>
        <dbReference type="ChEBI" id="CHEBI:456216"/>
        <dbReference type="EC" id="2.7.11.1"/>
    </reaction>
</comment>
<name>A0A812LQE2_9DINO</name>
<evidence type="ECO:0000256" key="10">
    <source>
        <dbReference type="ARBA" id="ARBA00047899"/>
    </source>
</evidence>
<evidence type="ECO:0000313" key="14">
    <source>
        <dbReference type="Proteomes" id="UP000601435"/>
    </source>
</evidence>
<evidence type="ECO:0000256" key="9">
    <source>
        <dbReference type="ARBA" id="ARBA00023180"/>
    </source>
</evidence>
<evidence type="ECO:0000256" key="2">
    <source>
        <dbReference type="ARBA" id="ARBA00012513"/>
    </source>
</evidence>
<dbReference type="InterPro" id="IPR009091">
    <property type="entry name" value="RCC1/BLIP-II"/>
</dbReference>
<dbReference type="GO" id="GO:0016020">
    <property type="term" value="C:membrane"/>
    <property type="evidence" value="ECO:0007669"/>
    <property type="project" value="UniProtKB-SubCell"/>
</dbReference>
<evidence type="ECO:0000256" key="1">
    <source>
        <dbReference type="ARBA" id="ARBA00004479"/>
    </source>
</evidence>
<dbReference type="PANTHER" id="PTHR47460">
    <property type="entry name" value="SERINE/THREONINE-PROTEIN KINASE-LIKE PROTEIN ACR4"/>
    <property type="match status" value="1"/>
</dbReference>
<keyword evidence="6" id="KW-0472">Membrane</keyword>
<dbReference type="Pfam" id="PF13540">
    <property type="entry name" value="RCC1_2"/>
    <property type="match status" value="2"/>
</dbReference>
<evidence type="ECO:0000256" key="4">
    <source>
        <dbReference type="ARBA" id="ARBA00022729"/>
    </source>
</evidence>
<dbReference type="Gene3D" id="2.130.10.30">
    <property type="entry name" value="Regulator of chromosome condensation 1/beta-lactamase-inhibitor protein II"/>
    <property type="match status" value="2"/>
</dbReference>
<keyword evidence="9" id="KW-0325">Glycoprotein</keyword>
<gene>
    <name evidence="13" type="primary">CCR3</name>
    <name evidence="13" type="ORF">SNEC2469_LOCUS4965</name>
</gene>
<comment type="subcellular location">
    <subcellularLocation>
        <location evidence="1">Membrane</location>
        <topology evidence="1">Single-pass type I membrane protein</topology>
    </subcellularLocation>
</comment>
<evidence type="ECO:0000256" key="5">
    <source>
        <dbReference type="ARBA" id="ARBA00022989"/>
    </source>
</evidence>
<evidence type="ECO:0000256" key="3">
    <source>
        <dbReference type="ARBA" id="ARBA00022692"/>
    </source>
</evidence>
<feature type="domain" description="Pesticidal crystal protein Cry22Aa Ig-like" evidence="12">
    <location>
        <begin position="174"/>
        <end position="245"/>
    </location>
</feature>
<dbReference type="OrthoDB" id="61110at2759"/>
<comment type="catalytic activity">
    <reaction evidence="11">
        <text>L-seryl-[protein] + ATP = O-phospho-L-seryl-[protein] + ADP + H(+)</text>
        <dbReference type="Rhea" id="RHEA:17989"/>
        <dbReference type="Rhea" id="RHEA-COMP:9863"/>
        <dbReference type="Rhea" id="RHEA-COMP:11604"/>
        <dbReference type="ChEBI" id="CHEBI:15378"/>
        <dbReference type="ChEBI" id="CHEBI:29999"/>
        <dbReference type="ChEBI" id="CHEBI:30616"/>
        <dbReference type="ChEBI" id="CHEBI:83421"/>
        <dbReference type="ChEBI" id="CHEBI:456216"/>
        <dbReference type="EC" id="2.7.11.1"/>
    </reaction>
</comment>
<proteinExistence type="predicted"/>
<evidence type="ECO:0000256" key="6">
    <source>
        <dbReference type="ARBA" id="ARBA00023136"/>
    </source>
</evidence>
<dbReference type="Pfam" id="PF16403">
    <property type="entry name" value="Bact_surface_Ig-like"/>
    <property type="match status" value="2"/>
</dbReference>
<dbReference type="Proteomes" id="UP000601435">
    <property type="component" value="Unassembled WGS sequence"/>
</dbReference>
<protein>
    <recommendedName>
        <fullName evidence="2">non-specific serine/threonine protein kinase</fullName>
        <ecNumber evidence="2">2.7.11.1</ecNumber>
    </recommendedName>
</protein>
<keyword evidence="3" id="KW-0812">Transmembrane</keyword>
<evidence type="ECO:0000256" key="7">
    <source>
        <dbReference type="ARBA" id="ARBA00023157"/>
    </source>
</evidence>
<evidence type="ECO:0000313" key="13">
    <source>
        <dbReference type="EMBL" id="CAE7248195.1"/>
    </source>
</evidence>
<keyword evidence="14" id="KW-1185">Reference proteome</keyword>
<evidence type="ECO:0000259" key="12">
    <source>
        <dbReference type="Pfam" id="PF16403"/>
    </source>
</evidence>
<dbReference type="SUPFAM" id="SSF50985">
    <property type="entry name" value="RCC1/BLIP-II"/>
    <property type="match status" value="1"/>
</dbReference>
<reference evidence="13" key="1">
    <citation type="submission" date="2021-02" db="EMBL/GenBank/DDBJ databases">
        <authorList>
            <person name="Dougan E. K."/>
            <person name="Rhodes N."/>
            <person name="Thang M."/>
            <person name="Chan C."/>
        </authorList>
    </citation>
    <scope>NUCLEOTIDE SEQUENCE</scope>
</reference>